<keyword evidence="3" id="KW-1185">Reference proteome</keyword>
<keyword evidence="1" id="KW-0812">Transmembrane</keyword>
<keyword evidence="1" id="KW-1133">Transmembrane helix</keyword>
<evidence type="ECO:0000313" key="3">
    <source>
        <dbReference type="Proteomes" id="UP001180453"/>
    </source>
</evidence>
<gene>
    <name evidence="2" type="ORF">J2X20_002814</name>
</gene>
<dbReference type="Proteomes" id="UP001180453">
    <property type="component" value="Unassembled WGS sequence"/>
</dbReference>
<dbReference type="RefSeq" id="WP_310265761.1">
    <property type="nucleotide sequence ID" value="NZ_JAVDXU010000002.1"/>
</dbReference>
<protein>
    <submittedName>
        <fullName evidence="2">Uncharacterized protein</fullName>
    </submittedName>
</protein>
<evidence type="ECO:0000256" key="1">
    <source>
        <dbReference type="SAM" id="Phobius"/>
    </source>
</evidence>
<sequence length="144" mass="16067">MPSFNAPCFRRLVWFSALYDLIVTAPFATPWTFEFNRAQLSAINLGLGGQVLPAFDAVQTLFALLMGSIVLVWSVLRLRGPTVQFGRYDAAGRILFGTWMAWAWMQTGAPVLLLFIVPETAWAIAQAWPVRRDPQPALSMPRPA</sequence>
<evidence type="ECO:0000313" key="2">
    <source>
        <dbReference type="EMBL" id="MDR7270156.1"/>
    </source>
</evidence>
<dbReference type="EMBL" id="JAVDXU010000002">
    <property type="protein sequence ID" value="MDR7270156.1"/>
    <property type="molecule type" value="Genomic_DNA"/>
</dbReference>
<reference evidence="2 3" key="1">
    <citation type="submission" date="2023-07" db="EMBL/GenBank/DDBJ databases">
        <title>Sorghum-associated microbial communities from plants grown in Nebraska, USA.</title>
        <authorList>
            <person name="Schachtman D."/>
        </authorList>
    </citation>
    <scope>NUCLEOTIDE SEQUENCE [LARGE SCALE GENOMIC DNA]</scope>
    <source>
        <strain evidence="2 3">BE314</strain>
    </source>
</reference>
<name>A0ABU1YPM7_ROSSA</name>
<feature type="transmembrane region" description="Helical" evidence="1">
    <location>
        <begin position="53"/>
        <end position="76"/>
    </location>
</feature>
<feature type="transmembrane region" description="Helical" evidence="1">
    <location>
        <begin position="12"/>
        <end position="33"/>
    </location>
</feature>
<proteinExistence type="predicted"/>
<organism evidence="2 3">
    <name type="scientific">Roseateles saccharophilus</name>
    <name type="common">Pseudomonas saccharophila</name>
    <dbReference type="NCBI Taxonomy" id="304"/>
    <lineage>
        <taxon>Bacteria</taxon>
        <taxon>Pseudomonadati</taxon>
        <taxon>Pseudomonadota</taxon>
        <taxon>Betaproteobacteria</taxon>
        <taxon>Burkholderiales</taxon>
        <taxon>Sphaerotilaceae</taxon>
        <taxon>Roseateles</taxon>
    </lineage>
</organism>
<keyword evidence="1" id="KW-0472">Membrane</keyword>
<comment type="caution">
    <text evidence="2">The sequence shown here is derived from an EMBL/GenBank/DDBJ whole genome shotgun (WGS) entry which is preliminary data.</text>
</comment>
<accession>A0ABU1YPM7</accession>